<feature type="domain" description="Pyruvate kinase barrel" evidence="14">
    <location>
        <begin position="3"/>
        <end position="323"/>
    </location>
</feature>
<dbReference type="Gene3D" id="3.20.20.60">
    <property type="entry name" value="Phosphoenolpyruvate-binding domains"/>
    <property type="match status" value="1"/>
</dbReference>
<accession>A0A2M7X4F8</accession>
<dbReference type="GO" id="GO:0004743">
    <property type="term" value="F:pyruvate kinase activity"/>
    <property type="evidence" value="ECO:0007669"/>
    <property type="project" value="UniProtKB-UniRule"/>
</dbReference>
<dbReference type="AlphaFoldDB" id="A0A2M7X4F8"/>
<evidence type="ECO:0000256" key="6">
    <source>
        <dbReference type="ARBA" id="ARBA00022741"/>
    </source>
</evidence>
<dbReference type="InterPro" id="IPR015793">
    <property type="entry name" value="Pyrv_Knase_brl"/>
</dbReference>
<comment type="similarity">
    <text evidence="2 13">Belongs to the pyruvate kinase family.</text>
</comment>
<keyword evidence="7 13" id="KW-0418">Kinase</keyword>
<dbReference type="InterPro" id="IPR015795">
    <property type="entry name" value="Pyrv_Knase_C"/>
</dbReference>
<evidence type="ECO:0000256" key="10">
    <source>
        <dbReference type="ARBA" id="ARBA00023152"/>
    </source>
</evidence>
<dbReference type="EMBL" id="PFWY01000048">
    <property type="protein sequence ID" value="PJA41055.1"/>
    <property type="molecule type" value="Genomic_DNA"/>
</dbReference>
<evidence type="ECO:0000256" key="2">
    <source>
        <dbReference type="ARBA" id="ARBA00008663"/>
    </source>
</evidence>
<protein>
    <recommendedName>
        <fullName evidence="3 12">Pyruvate kinase</fullName>
        <ecNumber evidence="3 12">2.7.1.40</ecNumber>
    </recommendedName>
</protein>
<evidence type="ECO:0000256" key="9">
    <source>
        <dbReference type="ARBA" id="ARBA00022842"/>
    </source>
</evidence>
<dbReference type="InterPro" id="IPR011037">
    <property type="entry name" value="Pyrv_Knase-like_insert_dom_sf"/>
</dbReference>
<dbReference type="InterPro" id="IPR015806">
    <property type="entry name" value="Pyrv_Knase_insert_dom_sf"/>
</dbReference>
<keyword evidence="10 13" id="KW-0324">Glycolysis</keyword>
<dbReference type="SUPFAM" id="SSF50800">
    <property type="entry name" value="PK beta-barrel domain-like"/>
    <property type="match status" value="1"/>
</dbReference>
<comment type="caution">
    <text evidence="16">The sequence shown here is derived from an EMBL/GenBank/DDBJ whole genome shotgun (WGS) entry which is preliminary data.</text>
</comment>
<keyword evidence="4 13" id="KW-0808">Transferase</keyword>
<dbReference type="NCBIfam" id="NF004491">
    <property type="entry name" value="PRK05826.1"/>
    <property type="match status" value="1"/>
</dbReference>
<dbReference type="GO" id="GO:0030955">
    <property type="term" value="F:potassium ion binding"/>
    <property type="evidence" value="ECO:0007669"/>
    <property type="project" value="UniProtKB-UniRule"/>
</dbReference>
<evidence type="ECO:0000256" key="7">
    <source>
        <dbReference type="ARBA" id="ARBA00022777"/>
    </source>
</evidence>
<proteinExistence type="inferred from homology"/>
<dbReference type="InterPro" id="IPR040442">
    <property type="entry name" value="Pyrv_kinase-like_dom_sf"/>
</dbReference>
<reference evidence="17" key="1">
    <citation type="submission" date="2017-09" db="EMBL/GenBank/DDBJ databases">
        <title>Depth-based differentiation of microbial function through sediment-hosted aquifers and enrichment of novel symbionts in the deep terrestrial subsurface.</title>
        <authorList>
            <person name="Probst A.J."/>
            <person name="Ladd B."/>
            <person name="Jarett J.K."/>
            <person name="Geller-Mcgrath D.E."/>
            <person name="Sieber C.M.K."/>
            <person name="Emerson J.B."/>
            <person name="Anantharaman K."/>
            <person name="Thomas B.C."/>
            <person name="Malmstrom R."/>
            <person name="Stieglmeier M."/>
            <person name="Klingl A."/>
            <person name="Woyke T."/>
            <person name="Ryan C.M."/>
            <person name="Banfield J.F."/>
        </authorList>
    </citation>
    <scope>NUCLEOTIDE SEQUENCE [LARGE SCALE GENOMIC DNA]</scope>
</reference>
<dbReference type="SUPFAM" id="SSF51621">
    <property type="entry name" value="Phosphoenolpyruvate/pyruvate domain"/>
    <property type="match status" value="1"/>
</dbReference>
<sequence length="474" mass="52701">MSQKTKIIATLGPASESNEMIEKLILSGVNIFRFNLKHNTHEWHENLMNRVKNIAKNLNKKVAIFADMQGPELRTGIFPNNVKNISLLEGENILLSAKFDEKANATWIPFKDVKSVKDLSKGTMIYIDDGKIELEVTKFSDTNIFAVVKGGGVLGTQKSISIPNAKINVPTLMPKDISDAKFSIKQKVDFIALSFVRDSADIATLRKLIVKEGGNQSIVAKIETLKAIENIDEIINETDVIMVARGDLGVEIPIERVPRIQKQLIYKCRLQAKPVIVATQMLLSMVNNITPSRAEVADIANAVFDKTDCLMLSEETATGANPDKVASTMSKIARYNEMHEFTDDLSYTPKSFEEIVIGASIKFSRKAPSGESEVKGYIVFTESGKSVRVLSRFRPPLPIYAFSTHFHVAKQMIISYGTIPYQMKLHKNPVTNTKNALEILQKDRYIETGDRLIVIFGNNVGVPEANNTISIIKA</sequence>
<feature type="domain" description="Pyruvate kinase C-terminal" evidence="15">
    <location>
        <begin position="372"/>
        <end position="472"/>
    </location>
</feature>
<evidence type="ECO:0000256" key="4">
    <source>
        <dbReference type="ARBA" id="ARBA00022679"/>
    </source>
</evidence>
<dbReference type="InterPro" id="IPR015813">
    <property type="entry name" value="Pyrv/PenolPyrv_kinase-like_dom"/>
</dbReference>
<dbReference type="InterPro" id="IPR001697">
    <property type="entry name" value="Pyr_Knase"/>
</dbReference>
<dbReference type="Pfam" id="PF00224">
    <property type="entry name" value="PK"/>
    <property type="match status" value="1"/>
</dbReference>
<evidence type="ECO:0000256" key="12">
    <source>
        <dbReference type="NCBIfam" id="TIGR01064"/>
    </source>
</evidence>
<comment type="pathway">
    <text evidence="1 13">Carbohydrate degradation; glycolysis; pyruvate from D-glyceraldehyde 3-phosphate: step 5/5.</text>
</comment>
<evidence type="ECO:0000313" key="17">
    <source>
        <dbReference type="Proteomes" id="UP000230683"/>
    </source>
</evidence>
<keyword evidence="6" id="KW-0547">Nucleotide-binding</keyword>
<dbReference type="Pfam" id="PF02887">
    <property type="entry name" value="PK_C"/>
    <property type="match status" value="1"/>
</dbReference>
<evidence type="ECO:0000313" key="16">
    <source>
        <dbReference type="EMBL" id="PJA41055.1"/>
    </source>
</evidence>
<evidence type="ECO:0000256" key="5">
    <source>
        <dbReference type="ARBA" id="ARBA00022723"/>
    </source>
</evidence>
<dbReference type="PRINTS" id="PR01050">
    <property type="entry name" value="PYRUVTKNASE"/>
</dbReference>
<dbReference type="PANTHER" id="PTHR11817">
    <property type="entry name" value="PYRUVATE KINASE"/>
    <property type="match status" value="1"/>
</dbReference>
<evidence type="ECO:0000256" key="1">
    <source>
        <dbReference type="ARBA" id="ARBA00004997"/>
    </source>
</evidence>
<comment type="catalytic activity">
    <reaction evidence="13">
        <text>pyruvate + ATP = phosphoenolpyruvate + ADP + H(+)</text>
        <dbReference type="Rhea" id="RHEA:18157"/>
        <dbReference type="ChEBI" id="CHEBI:15361"/>
        <dbReference type="ChEBI" id="CHEBI:15378"/>
        <dbReference type="ChEBI" id="CHEBI:30616"/>
        <dbReference type="ChEBI" id="CHEBI:58702"/>
        <dbReference type="ChEBI" id="CHEBI:456216"/>
        <dbReference type="EC" id="2.7.1.40"/>
    </reaction>
</comment>
<dbReference type="Proteomes" id="UP000230683">
    <property type="component" value="Unassembled WGS sequence"/>
</dbReference>
<gene>
    <name evidence="16" type="primary">pyk</name>
    <name evidence="16" type="ORF">CO178_00995</name>
</gene>
<dbReference type="SUPFAM" id="SSF52935">
    <property type="entry name" value="PK C-terminal domain-like"/>
    <property type="match status" value="1"/>
</dbReference>
<evidence type="ECO:0000256" key="13">
    <source>
        <dbReference type="RuleBase" id="RU000504"/>
    </source>
</evidence>
<organism evidence="16 17">
    <name type="scientific">candidate division WWE3 bacterium CG_4_9_14_3_um_filter_34_6</name>
    <dbReference type="NCBI Taxonomy" id="1975079"/>
    <lineage>
        <taxon>Bacteria</taxon>
        <taxon>Katanobacteria</taxon>
    </lineage>
</organism>
<dbReference type="UniPathway" id="UPA00109">
    <property type="reaction ID" value="UER00188"/>
</dbReference>
<dbReference type="NCBIfam" id="TIGR01064">
    <property type="entry name" value="pyruv_kin"/>
    <property type="match status" value="1"/>
</dbReference>
<dbReference type="InterPro" id="IPR036918">
    <property type="entry name" value="Pyrv_Knase_C_sf"/>
</dbReference>
<evidence type="ECO:0000256" key="3">
    <source>
        <dbReference type="ARBA" id="ARBA00012142"/>
    </source>
</evidence>
<dbReference type="Gene3D" id="2.40.33.10">
    <property type="entry name" value="PK beta-barrel domain-like"/>
    <property type="match status" value="1"/>
</dbReference>
<name>A0A2M7X4F8_UNCKA</name>
<evidence type="ECO:0000256" key="8">
    <source>
        <dbReference type="ARBA" id="ARBA00022840"/>
    </source>
</evidence>
<dbReference type="Gene3D" id="3.40.1380.20">
    <property type="entry name" value="Pyruvate kinase, C-terminal domain"/>
    <property type="match status" value="1"/>
</dbReference>
<keyword evidence="11 16" id="KW-0670">Pyruvate</keyword>
<dbReference type="GO" id="GO:0016301">
    <property type="term" value="F:kinase activity"/>
    <property type="evidence" value="ECO:0007669"/>
    <property type="project" value="UniProtKB-KW"/>
</dbReference>
<dbReference type="EC" id="2.7.1.40" evidence="3 12"/>
<evidence type="ECO:0000259" key="14">
    <source>
        <dbReference type="Pfam" id="PF00224"/>
    </source>
</evidence>
<evidence type="ECO:0000256" key="11">
    <source>
        <dbReference type="ARBA" id="ARBA00023317"/>
    </source>
</evidence>
<evidence type="ECO:0000259" key="15">
    <source>
        <dbReference type="Pfam" id="PF02887"/>
    </source>
</evidence>
<dbReference type="GO" id="GO:0005524">
    <property type="term" value="F:ATP binding"/>
    <property type="evidence" value="ECO:0007669"/>
    <property type="project" value="UniProtKB-KW"/>
</dbReference>
<keyword evidence="9 13" id="KW-0460">Magnesium</keyword>
<keyword evidence="5" id="KW-0479">Metal-binding</keyword>
<keyword evidence="8" id="KW-0067">ATP-binding</keyword>
<dbReference type="GO" id="GO:0000287">
    <property type="term" value="F:magnesium ion binding"/>
    <property type="evidence" value="ECO:0007669"/>
    <property type="project" value="UniProtKB-UniRule"/>
</dbReference>